<dbReference type="Gene3D" id="1.10.150.20">
    <property type="entry name" value="5' to 3' exonuclease, C-terminal subdomain"/>
    <property type="match status" value="1"/>
</dbReference>
<dbReference type="SMART" id="SM00279">
    <property type="entry name" value="HhH2"/>
    <property type="match status" value="1"/>
</dbReference>
<dbReference type="AlphaFoldDB" id="A0AAD7BXA7"/>
<dbReference type="GO" id="GO:0046872">
    <property type="term" value="F:metal ion binding"/>
    <property type="evidence" value="ECO:0007669"/>
    <property type="project" value="UniProtKB-KW"/>
</dbReference>
<evidence type="ECO:0000256" key="9">
    <source>
        <dbReference type="ARBA" id="ARBA00023242"/>
    </source>
</evidence>
<keyword evidence="10" id="KW-0269">Exonuclease</keyword>
<gene>
    <name evidence="10" type="ORF">FB45DRAFT_518409</name>
</gene>
<keyword evidence="3" id="KW-0540">Nuclease</keyword>
<dbReference type="InterPro" id="IPR008918">
    <property type="entry name" value="HhH2"/>
</dbReference>
<comment type="cofactor">
    <cofactor evidence="1">
        <name>Mg(2+)</name>
        <dbReference type="ChEBI" id="CHEBI:18420"/>
    </cofactor>
</comment>
<dbReference type="InterPro" id="IPR037315">
    <property type="entry name" value="EXO1_H3TH"/>
</dbReference>
<dbReference type="SUPFAM" id="SSF47807">
    <property type="entry name" value="5' to 3' exonuclease, C-terminal subdomain"/>
    <property type="match status" value="1"/>
</dbReference>
<dbReference type="CDD" id="cd09908">
    <property type="entry name" value="H3TH_EXO1"/>
    <property type="match status" value="1"/>
</dbReference>
<evidence type="ECO:0000256" key="5">
    <source>
        <dbReference type="ARBA" id="ARBA00022763"/>
    </source>
</evidence>
<evidence type="ECO:0000256" key="1">
    <source>
        <dbReference type="ARBA" id="ARBA00001946"/>
    </source>
</evidence>
<comment type="caution">
    <text evidence="10">The sequence shown here is derived from an EMBL/GenBank/DDBJ whole genome shotgun (WGS) entry which is preliminary data.</text>
</comment>
<dbReference type="GO" id="GO:0006281">
    <property type="term" value="P:DNA repair"/>
    <property type="evidence" value="ECO:0007669"/>
    <property type="project" value="UniProtKB-KW"/>
</dbReference>
<keyword evidence="8" id="KW-0234">DNA repair</keyword>
<dbReference type="GO" id="GO:0035312">
    <property type="term" value="F:5'-3' DNA exonuclease activity"/>
    <property type="evidence" value="ECO:0007669"/>
    <property type="project" value="InterPro"/>
</dbReference>
<dbReference type="InterPro" id="IPR006084">
    <property type="entry name" value="XPG/Rad2"/>
</dbReference>
<proteinExistence type="predicted"/>
<evidence type="ECO:0000256" key="8">
    <source>
        <dbReference type="ARBA" id="ARBA00023204"/>
    </source>
</evidence>
<evidence type="ECO:0000256" key="3">
    <source>
        <dbReference type="ARBA" id="ARBA00022722"/>
    </source>
</evidence>
<dbReference type="EMBL" id="JARKIF010000008">
    <property type="protein sequence ID" value="KAJ7632919.1"/>
    <property type="molecule type" value="Genomic_DNA"/>
</dbReference>
<evidence type="ECO:0000313" key="11">
    <source>
        <dbReference type="Proteomes" id="UP001221142"/>
    </source>
</evidence>
<dbReference type="Proteomes" id="UP001221142">
    <property type="component" value="Unassembled WGS sequence"/>
</dbReference>
<keyword evidence="7" id="KW-0460">Magnesium</keyword>
<dbReference type="FunFam" id="1.10.150.20:FF:000011">
    <property type="entry name" value="exonuclease 1"/>
    <property type="match status" value="1"/>
</dbReference>
<dbReference type="GO" id="GO:0005634">
    <property type="term" value="C:nucleus"/>
    <property type="evidence" value="ECO:0007669"/>
    <property type="project" value="UniProtKB-SubCell"/>
</dbReference>
<comment type="subcellular location">
    <subcellularLocation>
        <location evidence="2">Nucleus</location>
    </subcellularLocation>
</comment>
<evidence type="ECO:0000313" key="10">
    <source>
        <dbReference type="EMBL" id="KAJ7632919.1"/>
    </source>
</evidence>
<evidence type="ECO:0000256" key="7">
    <source>
        <dbReference type="ARBA" id="ARBA00022842"/>
    </source>
</evidence>
<name>A0AAD7BXA7_9AGAR</name>
<reference evidence="10" key="1">
    <citation type="submission" date="2023-03" db="EMBL/GenBank/DDBJ databases">
        <title>Massive genome expansion in bonnet fungi (Mycena s.s.) driven by repeated elements and novel gene families across ecological guilds.</title>
        <authorList>
            <consortium name="Lawrence Berkeley National Laboratory"/>
            <person name="Harder C.B."/>
            <person name="Miyauchi S."/>
            <person name="Viragh M."/>
            <person name="Kuo A."/>
            <person name="Thoen E."/>
            <person name="Andreopoulos B."/>
            <person name="Lu D."/>
            <person name="Skrede I."/>
            <person name="Drula E."/>
            <person name="Henrissat B."/>
            <person name="Morin E."/>
            <person name="Kohler A."/>
            <person name="Barry K."/>
            <person name="LaButti K."/>
            <person name="Morin E."/>
            <person name="Salamov A."/>
            <person name="Lipzen A."/>
            <person name="Mereny Z."/>
            <person name="Hegedus B."/>
            <person name="Baldrian P."/>
            <person name="Stursova M."/>
            <person name="Weitz H."/>
            <person name="Taylor A."/>
            <person name="Grigoriev I.V."/>
            <person name="Nagy L.G."/>
            <person name="Martin F."/>
            <person name="Kauserud H."/>
        </authorList>
    </citation>
    <scope>NUCLEOTIDE SEQUENCE</scope>
    <source>
        <strain evidence="10">9284</strain>
    </source>
</reference>
<keyword evidence="11" id="KW-1185">Reference proteome</keyword>
<evidence type="ECO:0000256" key="6">
    <source>
        <dbReference type="ARBA" id="ARBA00022801"/>
    </source>
</evidence>
<keyword evidence="9" id="KW-0539">Nucleus</keyword>
<organism evidence="10 11">
    <name type="scientific">Roridomyces roridus</name>
    <dbReference type="NCBI Taxonomy" id="1738132"/>
    <lineage>
        <taxon>Eukaryota</taxon>
        <taxon>Fungi</taxon>
        <taxon>Dikarya</taxon>
        <taxon>Basidiomycota</taxon>
        <taxon>Agaricomycotina</taxon>
        <taxon>Agaricomycetes</taxon>
        <taxon>Agaricomycetidae</taxon>
        <taxon>Agaricales</taxon>
        <taxon>Marasmiineae</taxon>
        <taxon>Mycenaceae</taxon>
        <taxon>Roridomyces</taxon>
    </lineage>
</organism>
<dbReference type="GO" id="GO:0017108">
    <property type="term" value="F:5'-flap endonuclease activity"/>
    <property type="evidence" value="ECO:0007669"/>
    <property type="project" value="TreeGrafter"/>
</dbReference>
<accession>A0AAD7BXA7</accession>
<evidence type="ECO:0000256" key="4">
    <source>
        <dbReference type="ARBA" id="ARBA00022723"/>
    </source>
</evidence>
<evidence type="ECO:0000256" key="2">
    <source>
        <dbReference type="ARBA" id="ARBA00004123"/>
    </source>
</evidence>
<dbReference type="GO" id="GO:0003677">
    <property type="term" value="F:DNA binding"/>
    <property type="evidence" value="ECO:0007669"/>
    <property type="project" value="InterPro"/>
</dbReference>
<keyword evidence="4" id="KW-0479">Metal-binding</keyword>
<keyword evidence="6" id="KW-0378">Hydrolase</keyword>
<sequence>MAILSGCDYLPSINGIGLKTACALLRQWKTIEQVIQTLKEGKKSVPARYLESFRLADKCFKHQRVYCPLKQKLDHLKQPDADWDEESDAYVGADMHPTTAKLLGEGHLDPVTLSPMTDINPGYVPGVLKRMPLTDRNQRKRKASTLLGDALSVIHGRDVPNMNTFRTLYGCITCVTAISRPNPSNQHQRTDCCRG</sequence>
<dbReference type="PANTHER" id="PTHR11081">
    <property type="entry name" value="FLAP ENDONUCLEASE FAMILY MEMBER"/>
    <property type="match status" value="1"/>
</dbReference>
<keyword evidence="5" id="KW-0227">DNA damage</keyword>
<dbReference type="PANTHER" id="PTHR11081:SF65">
    <property type="entry name" value="DNA DAMAGE-INDUCIBLE PROTEIN DIN7-RELATED"/>
    <property type="match status" value="1"/>
</dbReference>
<protein>
    <submittedName>
        <fullName evidence="10">5'-3' exonuclease</fullName>
    </submittedName>
</protein>
<dbReference type="InterPro" id="IPR036279">
    <property type="entry name" value="5-3_exonuclease_C_sf"/>
</dbReference>